<comment type="caution">
    <text evidence="3">The sequence shown here is derived from an EMBL/GenBank/DDBJ whole genome shotgun (WGS) entry which is preliminary data.</text>
</comment>
<accession>A0A9P8UMG7</accession>
<dbReference type="Proteomes" id="UP000758603">
    <property type="component" value="Unassembled WGS sequence"/>
</dbReference>
<dbReference type="GeneID" id="70133760"/>
<dbReference type="AlphaFoldDB" id="A0A9P8UMG7"/>
<dbReference type="InterPro" id="IPR002213">
    <property type="entry name" value="UDP_glucos_trans"/>
</dbReference>
<evidence type="ECO:0000313" key="4">
    <source>
        <dbReference type="Proteomes" id="UP000758603"/>
    </source>
</evidence>
<keyword evidence="1" id="KW-0808">Transferase</keyword>
<evidence type="ECO:0000256" key="1">
    <source>
        <dbReference type="ARBA" id="ARBA00022679"/>
    </source>
</evidence>
<dbReference type="SUPFAM" id="SSF53756">
    <property type="entry name" value="UDP-Glycosyltransferase/glycogen phosphorylase"/>
    <property type="match status" value="1"/>
</dbReference>
<feature type="domain" description="Erythromycin biosynthesis protein CIII-like C-terminal" evidence="2">
    <location>
        <begin position="126"/>
        <end position="211"/>
    </location>
</feature>
<dbReference type="Gene3D" id="3.40.50.2000">
    <property type="entry name" value="Glycogen Phosphorylase B"/>
    <property type="match status" value="1"/>
</dbReference>
<evidence type="ECO:0000259" key="2">
    <source>
        <dbReference type="Pfam" id="PF06722"/>
    </source>
</evidence>
<gene>
    <name evidence="3" type="ORF">BKA67DRAFT_592773</name>
</gene>
<organism evidence="3 4">
    <name type="scientific">Truncatella angustata</name>
    <dbReference type="NCBI Taxonomy" id="152316"/>
    <lineage>
        <taxon>Eukaryota</taxon>
        <taxon>Fungi</taxon>
        <taxon>Dikarya</taxon>
        <taxon>Ascomycota</taxon>
        <taxon>Pezizomycotina</taxon>
        <taxon>Sordariomycetes</taxon>
        <taxon>Xylariomycetidae</taxon>
        <taxon>Amphisphaeriales</taxon>
        <taxon>Sporocadaceae</taxon>
        <taxon>Truncatella</taxon>
    </lineage>
</organism>
<dbReference type="OrthoDB" id="5835829at2759"/>
<sequence>MDQVAHRIYWRNTLDLEPVTLSEGPCLTETIQIPFIYCRSPDLIPKPADWGNHIGTSIPNVPSILFFREAPSYAPPNSLEAFLNGGTLPIYIGFGSIVVEDNEKTTAMVLEAVRLTGLGSTDFENDNVYYIDDCPHEWLFQKVAAVVHHGGTGTTACGLRYGCPTTIIPFFGDQPFWEDMVAAAHVGPKPIPYKLLTADGLATAIRFCLSKEVVESARVIAKKLHASSGVKDAVRSFHAQLLLEQLRCDVLSDQPAHLKIDRKKLMLSVRLAYTIGTARSLIVIRHSLHELLIKNQRWDPVTGTTSVAIATYYRMSSSIANIFIKPAQIYRASIKAVSKQKTEPHSGVPVSPKPNVAASMALASASSLGRFFHHYSKGVMVDLPLAFAEGSRMLPKLLGDEVPDYGTGFAGLVIKPYTGVKNHGVLGGALGIGQGVLDFSTKVSTGEVYRASYAPLWAHEAG</sequence>
<dbReference type="PANTHER" id="PTHR48050:SF27">
    <property type="entry name" value="GLUCOSYLTRANSFERASE, PUTATIVE (AFU_ORTHOLOGUE AFUA_7G04880)-RELATED"/>
    <property type="match status" value="1"/>
</dbReference>
<dbReference type="RefSeq" id="XP_045959073.1">
    <property type="nucleotide sequence ID" value="XM_046104869.1"/>
</dbReference>
<proteinExistence type="predicted"/>
<dbReference type="CDD" id="cd03784">
    <property type="entry name" value="GT1_Gtf-like"/>
    <property type="match status" value="1"/>
</dbReference>
<keyword evidence="4" id="KW-1185">Reference proteome</keyword>
<dbReference type="FunFam" id="3.40.50.2000:FF:000009">
    <property type="entry name" value="Sterol 3-beta-glucosyltransferase UGT80A2"/>
    <property type="match status" value="1"/>
</dbReference>
<reference evidence="3" key="1">
    <citation type="journal article" date="2021" name="Nat. Commun.">
        <title>Genetic determinants of endophytism in the Arabidopsis root mycobiome.</title>
        <authorList>
            <person name="Mesny F."/>
            <person name="Miyauchi S."/>
            <person name="Thiergart T."/>
            <person name="Pickel B."/>
            <person name="Atanasova L."/>
            <person name="Karlsson M."/>
            <person name="Huettel B."/>
            <person name="Barry K.W."/>
            <person name="Haridas S."/>
            <person name="Chen C."/>
            <person name="Bauer D."/>
            <person name="Andreopoulos W."/>
            <person name="Pangilinan J."/>
            <person name="LaButti K."/>
            <person name="Riley R."/>
            <person name="Lipzen A."/>
            <person name="Clum A."/>
            <person name="Drula E."/>
            <person name="Henrissat B."/>
            <person name="Kohler A."/>
            <person name="Grigoriev I.V."/>
            <person name="Martin F.M."/>
            <person name="Hacquard S."/>
        </authorList>
    </citation>
    <scope>NUCLEOTIDE SEQUENCE</scope>
    <source>
        <strain evidence="3">MPI-SDFR-AT-0073</strain>
    </source>
</reference>
<name>A0A9P8UMG7_9PEZI</name>
<evidence type="ECO:0000313" key="3">
    <source>
        <dbReference type="EMBL" id="KAH6654803.1"/>
    </source>
</evidence>
<protein>
    <recommendedName>
        <fullName evidence="2">Erythromycin biosynthesis protein CIII-like C-terminal domain-containing protein</fullName>
    </recommendedName>
</protein>
<dbReference type="EMBL" id="JAGPXC010000004">
    <property type="protein sequence ID" value="KAH6654803.1"/>
    <property type="molecule type" value="Genomic_DNA"/>
</dbReference>
<dbReference type="InterPro" id="IPR050426">
    <property type="entry name" value="Glycosyltransferase_28"/>
</dbReference>
<dbReference type="Pfam" id="PF06722">
    <property type="entry name" value="EryCIII-like_C"/>
    <property type="match status" value="1"/>
</dbReference>
<dbReference type="GO" id="GO:0016906">
    <property type="term" value="F:sterol 3-beta-glucosyltransferase activity"/>
    <property type="evidence" value="ECO:0007669"/>
    <property type="project" value="UniProtKB-ARBA"/>
</dbReference>
<dbReference type="PANTHER" id="PTHR48050">
    <property type="entry name" value="STEROL 3-BETA-GLUCOSYLTRANSFERASE"/>
    <property type="match status" value="1"/>
</dbReference>
<dbReference type="InterPro" id="IPR010610">
    <property type="entry name" value="EryCIII-like_C"/>
</dbReference>